<dbReference type="PROSITE" id="PS50977">
    <property type="entry name" value="HTH_TETR_2"/>
    <property type="match status" value="1"/>
</dbReference>
<gene>
    <name evidence="2" type="ORF">MPRM_01870</name>
</gene>
<evidence type="ECO:0000256" key="1">
    <source>
        <dbReference type="ARBA" id="ARBA00023125"/>
    </source>
</evidence>
<dbReference type="EMBL" id="AP022614">
    <property type="protein sequence ID" value="BBZ42906.1"/>
    <property type="molecule type" value="Genomic_DNA"/>
</dbReference>
<dbReference type="OrthoDB" id="3403733at2"/>
<dbReference type="InterPro" id="IPR009057">
    <property type="entry name" value="Homeodomain-like_sf"/>
</dbReference>
<dbReference type="InterPro" id="IPR001647">
    <property type="entry name" value="HTH_TetR"/>
</dbReference>
<dbReference type="Proteomes" id="UP000467105">
    <property type="component" value="Chromosome"/>
</dbReference>
<dbReference type="InterPro" id="IPR036271">
    <property type="entry name" value="Tet_transcr_reg_TetR-rel_C_sf"/>
</dbReference>
<dbReference type="InterPro" id="IPR041484">
    <property type="entry name" value="TetR_C_25"/>
</dbReference>
<proteinExistence type="predicted"/>
<dbReference type="Pfam" id="PF00440">
    <property type="entry name" value="TetR_N"/>
    <property type="match status" value="1"/>
</dbReference>
<dbReference type="SUPFAM" id="SSF46689">
    <property type="entry name" value="Homeodomain-like"/>
    <property type="match status" value="1"/>
</dbReference>
<organism evidence="2 3">
    <name type="scientific">Mycobacterium parmense</name>
    <dbReference type="NCBI Taxonomy" id="185642"/>
    <lineage>
        <taxon>Bacteria</taxon>
        <taxon>Bacillati</taxon>
        <taxon>Actinomycetota</taxon>
        <taxon>Actinomycetes</taxon>
        <taxon>Mycobacteriales</taxon>
        <taxon>Mycobacteriaceae</taxon>
        <taxon>Mycobacterium</taxon>
        <taxon>Mycobacterium simiae complex</taxon>
    </lineage>
</organism>
<name>A0A7I7YM32_9MYCO</name>
<dbReference type="PRINTS" id="PR00455">
    <property type="entry name" value="HTHTETR"/>
</dbReference>
<evidence type="ECO:0000313" key="2">
    <source>
        <dbReference type="EMBL" id="BBZ42906.1"/>
    </source>
</evidence>
<sequence length="222" mass="24199">MRSADLTAAARIRDAAIEQFGQHGFAVGLRTIAEAAGVSAALVIHHFGSKEGLRKACDDYIAEEIRASKSEALQSNDPATWFAQLAEIESYAPLMAYLVRSLQSGGDLATMLWRRMIDNAEGYLDEGVRAGTIKPSRDPRARARYVGITGGGGFLLYLQMHDTPTDIRAVLRDYAREMVLPALEIYTEGLMVDRTMYDAFLAANDQAAQDQAAQDQGEAHGS</sequence>
<evidence type="ECO:0000313" key="3">
    <source>
        <dbReference type="Proteomes" id="UP000467105"/>
    </source>
</evidence>
<keyword evidence="1" id="KW-0238">DNA-binding</keyword>
<dbReference type="Pfam" id="PF17933">
    <property type="entry name" value="TetR_C_25"/>
    <property type="match status" value="1"/>
</dbReference>
<dbReference type="SUPFAM" id="SSF48498">
    <property type="entry name" value="Tetracyclin repressor-like, C-terminal domain"/>
    <property type="match status" value="1"/>
</dbReference>
<dbReference type="RefSeq" id="WP_085269274.1">
    <property type="nucleotide sequence ID" value="NZ_AP022614.1"/>
</dbReference>
<keyword evidence="3" id="KW-1185">Reference proteome</keyword>
<reference evidence="2 3" key="1">
    <citation type="journal article" date="2019" name="Emerg. Microbes Infect.">
        <title>Comprehensive subspecies identification of 175 nontuberculous mycobacteria species based on 7547 genomic profiles.</title>
        <authorList>
            <person name="Matsumoto Y."/>
            <person name="Kinjo T."/>
            <person name="Motooka D."/>
            <person name="Nabeya D."/>
            <person name="Jung N."/>
            <person name="Uechi K."/>
            <person name="Horii T."/>
            <person name="Iida T."/>
            <person name="Fujita J."/>
            <person name="Nakamura S."/>
        </authorList>
    </citation>
    <scope>NUCLEOTIDE SEQUENCE [LARGE SCALE GENOMIC DNA]</scope>
    <source>
        <strain evidence="2 3">JCM 14742</strain>
    </source>
</reference>
<protein>
    <submittedName>
        <fullName evidence="2">TetR family transcriptional regulator</fullName>
    </submittedName>
</protein>
<dbReference type="PANTHER" id="PTHR30055:SF146">
    <property type="entry name" value="HTH-TYPE TRANSCRIPTIONAL DUAL REGULATOR CECR"/>
    <property type="match status" value="1"/>
</dbReference>
<dbReference type="Gene3D" id="1.10.357.10">
    <property type="entry name" value="Tetracycline Repressor, domain 2"/>
    <property type="match status" value="1"/>
</dbReference>
<dbReference type="GO" id="GO:0003700">
    <property type="term" value="F:DNA-binding transcription factor activity"/>
    <property type="evidence" value="ECO:0007669"/>
    <property type="project" value="TreeGrafter"/>
</dbReference>
<dbReference type="GO" id="GO:0000976">
    <property type="term" value="F:transcription cis-regulatory region binding"/>
    <property type="evidence" value="ECO:0007669"/>
    <property type="project" value="TreeGrafter"/>
</dbReference>
<accession>A0A7I7YM32</accession>
<dbReference type="InterPro" id="IPR050109">
    <property type="entry name" value="HTH-type_TetR-like_transc_reg"/>
</dbReference>
<dbReference type="AlphaFoldDB" id="A0A7I7YM32"/>
<dbReference type="PANTHER" id="PTHR30055">
    <property type="entry name" value="HTH-TYPE TRANSCRIPTIONAL REGULATOR RUTR"/>
    <property type="match status" value="1"/>
</dbReference>